<gene>
    <name evidence="1" type="ORF">FUAX_11340</name>
</gene>
<dbReference type="AlphaFoldDB" id="A0AAU9CP27"/>
<protein>
    <submittedName>
        <fullName evidence="1">Uncharacterized protein</fullName>
    </submittedName>
</protein>
<reference evidence="1 2" key="1">
    <citation type="submission" date="2021-12" db="EMBL/GenBank/DDBJ databases">
        <title>Genome sequencing of bacteria with rrn-lacking chromosome and rrn-plasmid.</title>
        <authorList>
            <person name="Anda M."/>
            <person name="Iwasaki W."/>
        </authorList>
    </citation>
    <scope>NUCLEOTIDE SEQUENCE [LARGE SCALE GENOMIC DNA]</scope>
    <source>
        <strain evidence="1 2">DSM 100852</strain>
    </source>
</reference>
<keyword evidence="2" id="KW-1185">Reference proteome</keyword>
<name>A0AAU9CP27_9BACT</name>
<sequence length="134" mass="14886">MKKNEDPREAIQETKTTMSGFVGWLTKIFLGKDFVDDTNSSLDEAKFQLDLAEKQQKLMTSGIPAQAKVLSIQDTGKSVNLDPVLTLKLNVRQDNDSNFVITAASHVSKISIPKVGDIINIRYDPDNKSSIMIM</sequence>
<dbReference type="RefSeq" id="WP_338393944.1">
    <property type="nucleotide sequence ID" value="NZ_AP025314.1"/>
</dbReference>
<dbReference type="KEGG" id="fax:FUAX_11340"/>
<organism evidence="1 2">
    <name type="scientific">Fulvitalea axinellae</name>
    <dbReference type="NCBI Taxonomy" id="1182444"/>
    <lineage>
        <taxon>Bacteria</taxon>
        <taxon>Pseudomonadati</taxon>
        <taxon>Bacteroidota</taxon>
        <taxon>Cytophagia</taxon>
        <taxon>Cytophagales</taxon>
        <taxon>Persicobacteraceae</taxon>
        <taxon>Fulvitalea</taxon>
    </lineage>
</organism>
<evidence type="ECO:0000313" key="2">
    <source>
        <dbReference type="Proteomes" id="UP001348817"/>
    </source>
</evidence>
<accession>A0AAU9CP27</accession>
<dbReference type="Proteomes" id="UP001348817">
    <property type="component" value="Chromosome"/>
</dbReference>
<evidence type="ECO:0000313" key="1">
    <source>
        <dbReference type="EMBL" id="BDD08702.1"/>
    </source>
</evidence>
<proteinExistence type="predicted"/>
<dbReference type="EMBL" id="AP025314">
    <property type="protein sequence ID" value="BDD08702.1"/>
    <property type="molecule type" value="Genomic_DNA"/>
</dbReference>